<evidence type="ECO:0000313" key="18">
    <source>
        <dbReference type="Proteomes" id="UP000269352"/>
    </source>
</evidence>
<evidence type="ECO:0000256" key="16">
    <source>
        <dbReference type="RuleBase" id="RU004161"/>
    </source>
</evidence>
<comment type="pathway">
    <text evidence="1">Porphyrin-containing compound metabolism; protoporphyrin-IX biosynthesis; coproporphyrinogen-III from 5-aminolevulinate: step 1/4.</text>
</comment>
<dbReference type="InterPro" id="IPR001731">
    <property type="entry name" value="ALAD"/>
</dbReference>
<sequence length="321" mass="35093">MQRFRPYRLNQTVRDKYAEVHLSAGDFVQPYFVVDGVGIRQELKSLAGVWHFSIDELLKELARLAKTGVDKILLFGVLDSERKDARGSQAYAPNNLVARAVAAIKRAYPQFTLITDVCLCGYTDHGHCGLTDGQNVLNAETLPLLADMAVTHARAGADIVAPSAMQDGQVAAIRAALSAADCAQTKILGYSAKYASNLYSPFREAAQSAPAFGDRRAYQMDYRNISQALPEVAADIEEGADIVMVKPAHTYLDIIQRVRTQFPQIPLAAYHTSGEYMLLKAAAQAGLCAEIPTALEILTAIKRAGADWLITYYAQTITEHL</sequence>
<evidence type="ECO:0000256" key="15">
    <source>
        <dbReference type="RuleBase" id="RU000515"/>
    </source>
</evidence>
<dbReference type="InterPro" id="IPR030656">
    <property type="entry name" value="ALAD_AS"/>
</dbReference>
<dbReference type="NCBIfam" id="NF006762">
    <property type="entry name" value="PRK09283.1"/>
    <property type="match status" value="1"/>
</dbReference>
<feature type="active site" description="Schiff-base intermediate with substrate" evidence="11">
    <location>
        <position position="246"/>
    </location>
</feature>
<keyword evidence="8 15" id="KW-0627">Porphyrin biosynthesis</keyword>
<dbReference type="PANTHER" id="PTHR11458:SF0">
    <property type="entry name" value="DELTA-AMINOLEVULINIC ACID DEHYDRATASE"/>
    <property type="match status" value="1"/>
</dbReference>
<feature type="binding site" evidence="12">
    <location>
        <position position="215"/>
    </location>
    <ligand>
        <name>5-aminolevulinate</name>
        <dbReference type="ChEBI" id="CHEBI:356416"/>
        <label>1</label>
    </ligand>
</feature>
<evidence type="ECO:0000256" key="5">
    <source>
        <dbReference type="ARBA" id="ARBA00020771"/>
    </source>
</evidence>
<comment type="subunit">
    <text evidence="3 15">Homooctamer.</text>
</comment>
<feature type="binding site" evidence="13">
    <location>
        <position position="120"/>
    </location>
    <ligand>
        <name>Zn(2+)</name>
        <dbReference type="ChEBI" id="CHEBI:29105"/>
        <note>catalytic</note>
    </ligand>
</feature>
<evidence type="ECO:0000256" key="8">
    <source>
        <dbReference type="ARBA" id="ARBA00023244"/>
    </source>
</evidence>
<comment type="similarity">
    <text evidence="2 16">Belongs to the ALAD family.</text>
</comment>
<dbReference type="PIRSF" id="PIRSF001415">
    <property type="entry name" value="Porphbilin_synth"/>
    <property type="match status" value="1"/>
</dbReference>
<evidence type="ECO:0000256" key="6">
    <source>
        <dbReference type="ARBA" id="ARBA00023133"/>
    </source>
</evidence>
<keyword evidence="13" id="KW-0479">Metal-binding</keyword>
<evidence type="ECO:0000256" key="4">
    <source>
        <dbReference type="ARBA" id="ARBA00012053"/>
    </source>
</evidence>
<feature type="binding site" evidence="12">
    <location>
        <position position="312"/>
    </location>
    <ligand>
        <name>5-aminolevulinate</name>
        <dbReference type="ChEBI" id="CHEBI:356416"/>
        <label>2</label>
    </ligand>
</feature>
<evidence type="ECO:0000313" key="17">
    <source>
        <dbReference type="EMBL" id="GBR72716.1"/>
    </source>
</evidence>
<evidence type="ECO:0000256" key="2">
    <source>
        <dbReference type="ARBA" id="ARBA00008055"/>
    </source>
</evidence>
<feature type="binding site" evidence="13">
    <location>
        <position position="128"/>
    </location>
    <ligand>
        <name>Zn(2+)</name>
        <dbReference type="ChEBI" id="CHEBI:29105"/>
        <note>catalytic</note>
    </ligand>
</feature>
<dbReference type="AlphaFoldDB" id="A0A388T929"/>
<name>A0A388T929_TERA1</name>
<organism evidence="17 18">
    <name type="scientific">Termititenax aidoneus</name>
    <dbReference type="NCBI Taxonomy" id="2218524"/>
    <lineage>
        <taxon>Bacteria</taxon>
        <taxon>Bacillati</taxon>
        <taxon>Candidatus Margulisiibacteriota</taxon>
        <taxon>Candidatus Termititenacia</taxon>
        <taxon>Candidatus Termititenacales</taxon>
        <taxon>Candidatus Termititenacaceae</taxon>
        <taxon>Candidatus Termititenax</taxon>
    </lineage>
</organism>
<reference evidence="17 18" key="1">
    <citation type="journal article" date="2019" name="ISME J.">
        <title>Genome analyses of uncultured TG2/ZB3 bacteria in 'Margulisbacteria' specifically attached to ectosymbiotic spirochetes of protists in the termite gut.</title>
        <authorList>
            <person name="Utami Y.D."/>
            <person name="Kuwahara H."/>
            <person name="Igai K."/>
            <person name="Murakami T."/>
            <person name="Sugaya K."/>
            <person name="Morikawa T."/>
            <person name="Nagura Y."/>
            <person name="Yuki M."/>
            <person name="Deevong P."/>
            <person name="Inoue T."/>
            <person name="Kihara K."/>
            <person name="Lo N."/>
            <person name="Yamada A."/>
            <person name="Ohkuma M."/>
            <person name="Hongoh Y."/>
        </authorList>
    </citation>
    <scope>NUCLEOTIDE SEQUENCE [LARGE SCALE GENOMIC DNA]</scope>
    <source>
        <strain evidence="17">NkOx7-01</strain>
    </source>
</reference>
<feature type="binding site" evidence="13">
    <location>
        <position position="118"/>
    </location>
    <ligand>
        <name>Zn(2+)</name>
        <dbReference type="ChEBI" id="CHEBI:29105"/>
        <note>catalytic</note>
    </ligand>
</feature>
<evidence type="ECO:0000256" key="9">
    <source>
        <dbReference type="ARBA" id="ARBA00025628"/>
    </source>
</evidence>
<keyword evidence="7 15" id="KW-0456">Lyase</keyword>
<dbReference type="UniPathway" id="UPA00251">
    <property type="reaction ID" value="UER00318"/>
</dbReference>
<keyword evidence="18" id="KW-1185">Reference proteome</keyword>
<dbReference type="GO" id="GO:0006782">
    <property type="term" value="P:protoporphyrinogen IX biosynthetic process"/>
    <property type="evidence" value="ECO:0007669"/>
    <property type="project" value="UniProtKB-UniPathway"/>
</dbReference>
<dbReference type="Pfam" id="PF00490">
    <property type="entry name" value="ALAD"/>
    <property type="match status" value="1"/>
</dbReference>
<dbReference type="PRINTS" id="PR00144">
    <property type="entry name" value="DALDHYDRTASE"/>
</dbReference>
<proteinExistence type="inferred from homology"/>
<dbReference type="GO" id="GO:0008270">
    <property type="term" value="F:zinc ion binding"/>
    <property type="evidence" value="ECO:0007669"/>
    <property type="project" value="TreeGrafter"/>
</dbReference>
<dbReference type="Gene3D" id="3.20.20.70">
    <property type="entry name" value="Aldolase class I"/>
    <property type="match status" value="1"/>
</dbReference>
<evidence type="ECO:0000256" key="10">
    <source>
        <dbReference type="ARBA" id="ARBA00047651"/>
    </source>
</evidence>
<dbReference type="PANTHER" id="PTHR11458">
    <property type="entry name" value="DELTA-AMINOLEVULINIC ACID DEHYDRATASE"/>
    <property type="match status" value="1"/>
</dbReference>
<dbReference type="GO" id="GO:0005829">
    <property type="term" value="C:cytosol"/>
    <property type="evidence" value="ECO:0007669"/>
    <property type="project" value="TreeGrafter"/>
</dbReference>
<keyword evidence="6" id="KW-0350">Heme biosynthesis</keyword>
<dbReference type="InterPro" id="IPR013785">
    <property type="entry name" value="Aldolase_TIM"/>
</dbReference>
<comment type="caution">
    <text evidence="17">The sequence shown here is derived from an EMBL/GenBank/DDBJ whole genome shotgun (WGS) entry which is preliminary data.</text>
</comment>
<evidence type="ECO:0000256" key="11">
    <source>
        <dbReference type="PIRSR" id="PIRSR001415-1"/>
    </source>
</evidence>
<dbReference type="GO" id="GO:0004655">
    <property type="term" value="F:porphobilinogen synthase activity"/>
    <property type="evidence" value="ECO:0007669"/>
    <property type="project" value="UniProtKB-EC"/>
</dbReference>
<evidence type="ECO:0000256" key="12">
    <source>
        <dbReference type="PIRSR" id="PIRSR001415-2"/>
    </source>
</evidence>
<evidence type="ECO:0000256" key="7">
    <source>
        <dbReference type="ARBA" id="ARBA00023239"/>
    </source>
</evidence>
<dbReference type="SMART" id="SM01004">
    <property type="entry name" value="ALAD"/>
    <property type="match status" value="1"/>
</dbReference>
<comment type="function">
    <text evidence="9">Catalyzes an early step in the biosynthesis of tetrapyrroles. Binds two molecules of 5-aminolevulinate per subunit, each at a distinct site, and catalyzes their condensation to form porphobilinogen.</text>
</comment>
<evidence type="ECO:0000256" key="13">
    <source>
        <dbReference type="PIRSR" id="PIRSR001415-3"/>
    </source>
</evidence>
<dbReference type="EC" id="4.2.1.24" evidence="4 15"/>
<feature type="binding site" evidence="14">
    <location>
        <position position="231"/>
    </location>
    <ligand>
        <name>Mg(2+)</name>
        <dbReference type="ChEBI" id="CHEBI:18420"/>
    </ligand>
</feature>
<dbReference type="EMBL" id="BGZN01000002">
    <property type="protein sequence ID" value="GBR72716.1"/>
    <property type="molecule type" value="Genomic_DNA"/>
</dbReference>
<keyword evidence="14" id="KW-0460">Magnesium</keyword>
<evidence type="ECO:0000256" key="14">
    <source>
        <dbReference type="PIRSR" id="PIRSR001415-5"/>
    </source>
</evidence>
<evidence type="ECO:0000256" key="1">
    <source>
        <dbReference type="ARBA" id="ARBA00004694"/>
    </source>
</evidence>
<feature type="binding site" evidence="12">
    <location>
        <position position="273"/>
    </location>
    <ligand>
        <name>5-aminolevulinate</name>
        <dbReference type="ChEBI" id="CHEBI:356416"/>
        <label>2</label>
    </ligand>
</feature>
<keyword evidence="13" id="KW-0862">Zinc</keyword>
<comment type="catalytic activity">
    <reaction evidence="10 15">
        <text>2 5-aminolevulinate = porphobilinogen + 2 H2O + H(+)</text>
        <dbReference type="Rhea" id="RHEA:24064"/>
        <dbReference type="ChEBI" id="CHEBI:15377"/>
        <dbReference type="ChEBI" id="CHEBI:15378"/>
        <dbReference type="ChEBI" id="CHEBI:58126"/>
        <dbReference type="ChEBI" id="CHEBI:356416"/>
        <dbReference type="EC" id="4.2.1.24"/>
    </reaction>
</comment>
<dbReference type="Proteomes" id="UP000269352">
    <property type="component" value="Unassembled WGS sequence"/>
</dbReference>
<dbReference type="PROSITE" id="PS00169">
    <property type="entry name" value="D_ALA_DEHYDRATASE"/>
    <property type="match status" value="1"/>
</dbReference>
<dbReference type="SUPFAM" id="SSF51569">
    <property type="entry name" value="Aldolase"/>
    <property type="match status" value="1"/>
</dbReference>
<accession>A0A388T929</accession>
<gene>
    <name evidence="17" type="primary">hemB</name>
    <name evidence="17" type="ORF">NO1_0212</name>
</gene>
<feature type="active site" description="Schiff-base intermediate with substrate" evidence="11">
    <location>
        <position position="193"/>
    </location>
</feature>
<dbReference type="FunFam" id="3.20.20.70:FF:000019">
    <property type="entry name" value="Delta-aminolevulinic acid dehydratase"/>
    <property type="match status" value="1"/>
</dbReference>
<feature type="binding site" evidence="12">
    <location>
        <position position="203"/>
    </location>
    <ligand>
        <name>5-aminolevulinate</name>
        <dbReference type="ChEBI" id="CHEBI:356416"/>
        <label>1</label>
    </ligand>
</feature>
<evidence type="ECO:0000256" key="3">
    <source>
        <dbReference type="ARBA" id="ARBA00011823"/>
    </source>
</evidence>
<protein>
    <recommendedName>
        <fullName evidence="5 15">Delta-aminolevulinic acid dehydratase</fullName>
        <ecNumber evidence="4 15">4.2.1.24</ecNumber>
    </recommendedName>
</protein>